<dbReference type="Pfam" id="PF13895">
    <property type="entry name" value="Ig_2"/>
    <property type="match status" value="2"/>
</dbReference>
<accession>A0A8J1LKC1</accession>
<sequence length="446" mass="49299">MSPLVAVILITVTIESKGAAVKPVVSFNPNWGTVLAYESVTLTCNVAPPAQREQKYHWYRNNRNLTINDQSFTVNYAEEKDIGDYQCRAGNGDISEAVRLEVSGAHVILQVPPLVFEGDILSLRCHSYDKFPAVETTFYKDHKEIKSLGTASELLVGKVNMETSGLYKCSRRIKSHSSFHNYSDQVDIVVQEMFSLPQIKVRPDQVSEGDNMTITCDTKLSPHRETTELQFAFYRNGHNVQGFSSSNQYGVPSAQLEHSGNYACEVQTPTGSVKKMSNGQQIKLHGGGHVYRAVIISVALLSILLVAAALTYKYRHNLALPLACNGLLHQKQVLVSPDAALLSSIRVNGSDSSTALVRLPNEEADRPENENLSASQESLKYSNLSTFPVPFTNLTTEDICYSHINTGQLHKVYPSATYRPDDCSVIYCVVKPMESQENTAVQPSDC</sequence>
<keyword evidence="2" id="KW-0677">Repeat</keyword>
<dbReference type="GO" id="GO:0007166">
    <property type="term" value="P:cell surface receptor signaling pathway"/>
    <property type="evidence" value="ECO:0000318"/>
    <property type="project" value="GO_Central"/>
</dbReference>
<gene>
    <name evidence="9" type="primary">fcgr1.S</name>
    <name evidence="9" type="synonym">xfl1.10</name>
</gene>
<dbReference type="Proteomes" id="UP000186698">
    <property type="component" value="Chromosome 8S"/>
</dbReference>
<dbReference type="OrthoDB" id="9950534at2759"/>
<keyword evidence="4" id="KW-0393">Immunoglobulin domain</keyword>
<evidence type="ECO:0000313" key="9">
    <source>
        <dbReference type="RefSeq" id="XP_041429972.1"/>
    </source>
</evidence>
<organism evidence="8 9">
    <name type="scientific">Xenopus laevis</name>
    <name type="common">African clawed frog</name>
    <dbReference type="NCBI Taxonomy" id="8355"/>
    <lineage>
        <taxon>Eukaryota</taxon>
        <taxon>Metazoa</taxon>
        <taxon>Chordata</taxon>
        <taxon>Craniata</taxon>
        <taxon>Vertebrata</taxon>
        <taxon>Euteleostomi</taxon>
        <taxon>Amphibia</taxon>
        <taxon>Batrachia</taxon>
        <taxon>Anura</taxon>
        <taxon>Pipoidea</taxon>
        <taxon>Pipidae</taxon>
        <taxon>Xenopodinae</taxon>
        <taxon>Xenopus</taxon>
        <taxon>Xenopus</taxon>
    </lineage>
</organism>
<evidence type="ECO:0000259" key="7">
    <source>
        <dbReference type="PROSITE" id="PS50835"/>
    </source>
</evidence>
<dbReference type="Gene3D" id="2.60.40.10">
    <property type="entry name" value="Immunoglobulins"/>
    <property type="match status" value="3"/>
</dbReference>
<proteinExistence type="predicted"/>
<keyword evidence="9" id="KW-0675">Receptor</keyword>
<dbReference type="InterPro" id="IPR050488">
    <property type="entry name" value="Ig_Fc_receptor"/>
</dbReference>
<dbReference type="InterPro" id="IPR003598">
    <property type="entry name" value="Ig_sub2"/>
</dbReference>
<dbReference type="RefSeq" id="XP_041429972.1">
    <property type="nucleotide sequence ID" value="XM_041574038.1"/>
</dbReference>
<dbReference type="GO" id="GO:0009897">
    <property type="term" value="C:external side of plasma membrane"/>
    <property type="evidence" value="ECO:0000318"/>
    <property type="project" value="GO_Central"/>
</dbReference>
<keyword evidence="5" id="KW-0812">Transmembrane</keyword>
<feature type="transmembrane region" description="Helical" evidence="5">
    <location>
        <begin position="290"/>
        <end position="312"/>
    </location>
</feature>
<evidence type="ECO:0000313" key="8">
    <source>
        <dbReference type="Proteomes" id="UP000186698"/>
    </source>
</evidence>
<protein>
    <submittedName>
        <fullName evidence="9">Fc receptor, IgG, high affinity I S homeolog isoform X1</fullName>
    </submittedName>
</protein>
<reference evidence="9" key="1">
    <citation type="submission" date="2025-08" db="UniProtKB">
        <authorList>
            <consortium name="RefSeq"/>
        </authorList>
    </citation>
    <scope>IDENTIFICATION</scope>
    <source>
        <strain evidence="9">J_2021</strain>
        <tissue evidence="9">Erythrocytes</tissue>
    </source>
</reference>
<dbReference type="InterPro" id="IPR007110">
    <property type="entry name" value="Ig-like_dom"/>
</dbReference>
<dbReference type="FunFam" id="2.60.40.10:FF:000651">
    <property type="entry name" value="Fc receptor like 1"/>
    <property type="match status" value="1"/>
</dbReference>
<keyword evidence="8" id="KW-1185">Reference proteome</keyword>
<evidence type="ECO:0000256" key="4">
    <source>
        <dbReference type="ARBA" id="ARBA00023319"/>
    </source>
</evidence>
<dbReference type="InterPro" id="IPR003599">
    <property type="entry name" value="Ig_sub"/>
</dbReference>
<keyword evidence="5" id="KW-0472">Membrane</keyword>
<dbReference type="PANTHER" id="PTHR11481:SF108">
    <property type="entry name" value="FC RECEPTOR, IGG, HIGH AFFINITY I ISOFORM X1"/>
    <property type="match status" value="1"/>
</dbReference>
<feature type="domain" description="Ig-like" evidence="7">
    <location>
        <begin position="197"/>
        <end position="274"/>
    </location>
</feature>
<evidence type="ECO:0000256" key="5">
    <source>
        <dbReference type="SAM" id="Phobius"/>
    </source>
</evidence>
<dbReference type="GeneID" id="100189582"/>
<evidence type="ECO:0000256" key="1">
    <source>
        <dbReference type="ARBA" id="ARBA00022729"/>
    </source>
</evidence>
<dbReference type="PANTHER" id="PTHR11481">
    <property type="entry name" value="IMMUNOGLOBULIN FC RECEPTOR"/>
    <property type="match status" value="1"/>
</dbReference>
<feature type="signal peptide" evidence="6">
    <location>
        <begin position="1"/>
        <end position="20"/>
    </location>
</feature>
<evidence type="ECO:0000256" key="3">
    <source>
        <dbReference type="ARBA" id="ARBA00023157"/>
    </source>
</evidence>
<dbReference type="GO" id="GO:0004888">
    <property type="term" value="F:transmembrane signaling receptor activity"/>
    <property type="evidence" value="ECO:0000318"/>
    <property type="project" value="GO_Central"/>
</dbReference>
<feature type="domain" description="Ig-like" evidence="7">
    <location>
        <begin position="117"/>
        <end position="169"/>
    </location>
</feature>
<evidence type="ECO:0000256" key="2">
    <source>
        <dbReference type="ARBA" id="ARBA00022737"/>
    </source>
</evidence>
<dbReference type="Pfam" id="PF13927">
    <property type="entry name" value="Ig_3"/>
    <property type="match status" value="1"/>
</dbReference>
<dbReference type="InterPro" id="IPR036179">
    <property type="entry name" value="Ig-like_dom_sf"/>
</dbReference>
<name>A0A8J1LKC1_XENLA</name>
<dbReference type="SMART" id="SM00409">
    <property type="entry name" value="IG"/>
    <property type="match status" value="3"/>
</dbReference>
<dbReference type="AlphaFoldDB" id="A0A8J1LKC1"/>
<dbReference type="InterPro" id="IPR013783">
    <property type="entry name" value="Ig-like_fold"/>
</dbReference>
<feature type="domain" description="Ig-like" evidence="7">
    <location>
        <begin position="23"/>
        <end position="103"/>
    </location>
</feature>
<dbReference type="SUPFAM" id="SSF48726">
    <property type="entry name" value="Immunoglobulin"/>
    <property type="match status" value="3"/>
</dbReference>
<feature type="chain" id="PRO_5035275038" evidence="6">
    <location>
        <begin position="21"/>
        <end position="446"/>
    </location>
</feature>
<dbReference type="PROSITE" id="PS50835">
    <property type="entry name" value="IG_LIKE"/>
    <property type="match status" value="3"/>
</dbReference>
<keyword evidence="3" id="KW-1015">Disulfide bond</keyword>
<dbReference type="GO" id="GO:0006955">
    <property type="term" value="P:immune response"/>
    <property type="evidence" value="ECO:0000318"/>
    <property type="project" value="GO_Central"/>
</dbReference>
<evidence type="ECO:0000256" key="6">
    <source>
        <dbReference type="SAM" id="SignalP"/>
    </source>
</evidence>
<keyword evidence="5" id="KW-1133">Transmembrane helix</keyword>
<dbReference type="SMART" id="SM00408">
    <property type="entry name" value="IGc2"/>
    <property type="match status" value="3"/>
</dbReference>
<dbReference type="CTD" id="100189582"/>
<keyword evidence="1 6" id="KW-0732">Signal</keyword>